<dbReference type="GeneID" id="109126323"/>
<evidence type="ECO:0000313" key="3">
    <source>
        <dbReference type="Proteomes" id="UP000694864"/>
    </source>
</evidence>
<reference evidence="4" key="2">
    <citation type="submission" date="2025-08" db="UniProtKB">
        <authorList>
            <consortium name="RefSeq"/>
        </authorList>
    </citation>
    <scope>IDENTIFICATION</scope>
    <source>
        <tissue evidence="4">Leaf</tissue>
    </source>
</reference>
<dbReference type="Gene3D" id="3.60.10.10">
    <property type="entry name" value="Endonuclease/exonuclease/phosphatase"/>
    <property type="match status" value="1"/>
</dbReference>
<dbReference type="PANTHER" id="PTHR33710:SF71">
    <property type="entry name" value="ENDONUCLEASE_EXONUCLEASE_PHOSPHATASE DOMAIN-CONTAINING PROTEIN"/>
    <property type="match status" value="1"/>
</dbReference>
<dbReference type="InterPro" id="IPR036691">
    <property type="entry name" value="Endo/exonu/phosph_ase_sf"/>
</dbReference>
<dbReference type="Proteomes" id="UP000694864">
    <property type="component" value="Chromosome 9"/>
</dbReference>
<dbReference type="PANTHER" id="PTHR33710">
    <property type="entry name" value="BNAC02G09200D PROTEIN"/>
    <property type="match status" value="1"/>
</dbReference>
<dbReference type="RefSeq" id="XP_019085363.1">
    <property type="nucleotide sequence ID" value="XM_019229818.1"/>
</dbReference>
<feature type="compositionally biased region" description="Polar residues" evidence="1">
    <location>
        <begin position="243"/>
        <end position="256"/>
    </location>
</feature>
<dbReference type="InterPro" id="IPR005135">
    <property type="entry name" value="Endo/exonuclease/phosphatase"/>
</dbReference>
<dbReference type="SUPFAM" id="SSF56219">
    <property type="entry name" value="DNase I-like"/>
    <property type="match status" value="1"/>
</dbReference>
<evidence type="ECO:0000313" key="4">
    <source>
        <dbReference type="RefSeq" id="XP_019085363.1"/>
    </source>
</evidence>
<organism evidence="3 4">
    <name type="scientific">Camelina sativa</name>
    <name type="common">False flax</name>
    <name type="synonym">Myagrum sativum</name>
    <dbReference type="NCBI Taxonomy" id="90675"/>
    <lineage>
        <taxon>Eukaryota</taxon>
        <taxon>Viridiplantae</taxon>
        <taxon>Streptophyta</taxon>
        <taxon>Embryophyta</taxon>
        <taxon>Tracheophyta</taxon>
        <taxon>Spermatophyta</taxon>
        <taxon>Magnoliopsida</taxon>
        <taxon>eudicotyledons</taxon>
        <taxon>Gunneridae</taxon>
        <taxon>Pentapetalae</taxon>
        <taxon>rosids</taxon>
        <taxon>malvids</taxon>
        <taxon>Brassicales</taxon>
        <taxon>Brassicaceae</taxon>
        <taxon>Camelineae</taxon>
        <taxon>Camelina</taxon>
    </lineage>
</organism>
<evidence type="ECO:0000259" key="2">
    <source>
        <dbReference type="Pfam" id="PF03372"/>
    </source>
</evidence>
<keyword evidence="3" id="KW-1185">Reference proteome</keyword>
<reference evidence="3" key="1">
    <citation type="journal article" date="2014" name="Nat. Commun.">
        <title>The emerging biofuel crop Camelina sativa retains a highly undifferentiated hexaploid genome structure.</title>
        <authorList>
            <person name="Kagale S."/>
            <person name="Koh C."/>
            <person name="Nixon J."/>
            <person name="Bollina V."/>
            <person name="Clarke W.E."/>
            <person name="Tuteja R."/>
            <person name="Spillane C."/>
            <person name="Robinson S.J."/>
            <person name="Links M.G."/>
            <person name="Clarke C."/>
            <person name="Higgins E.E."/>
            <person name="Huebert T."/>
            <person name="Sharpe A.G."/>
            <person name="Parkin I.A."/>
        </authorList>
    </citation>
    <scope>NUCLEOTIDE SEQUENCE [LARGE SCALE GENOMIC DNA]</scope>
    <source>
        <strain evidence="3">cv. DH55</strain>
    </source>
</reference>
<feature type="domain" description="Endonuclease/exonuclease/phosphatase" evidence="2">
    <location>
        <begin position="24"/>
        <end position="141"/>
    </location>
</feature>
<evidence type="ECO:0000256" key="1">
    <source>
        <dbReference type="SAM" id="MobiDB-lite"/>
    </source>
</evidence>
<proteinExistence type="predicted"/>
<feature type="region of interest" description="Disordered" evidence="1">
    <location>
        <begin position="235"/>
        <end position="256"/>
    </location>
</feature>
<sequence>MITCIIRMQNSNKEVVYTYIYAVNCKYGRQQLWSEIEDLSKDAIKCSKPWVVMGDFNQTLNPQESSVGCTRITKGMREFRQFIENAELTYLAIRGNALTWWNKREANPIAKKLDRVLVNDHWHMEFPLSYAEFGDPGMSDHCPSCLRTGIVTRTKKPFMVSHFLFQHKEFLPRVADFGNSTSIDGTTMFRFSKKLKLLKRVIKTLNKEHFSDLETRVKEAQDLLASHQARFLANPTPPLSKVGETSSTEMAQSSFS</sequence>
<dbReference type="Pfam" id="PF03372">
    <property type="entry name" value="Exo_endo_phos"/>
    <property type="match status" value="1"/>
</dbReference>
<protein>
    <submittedName>
        <fullName evidence="4">Uncharacterized protein LOC109126323</fullName>
    </submittedName>
</protein>
<accession>A0ABM1QF25</accession>
<name>A0ABM1QF25_CAMSA</name>
<gene>
    <name evidence="4" type="primary">LOC109126323</name>
</gene>